<accession>A0A8C4QLX3</accession>
<comment type="subcellular location">
    <subcellularLocation>
        <location evidence="1 13">Membrane</location>
        <topology evidence="1 13">Single-pass type I membrane protein</topology>
    </subcellularLocation>
</comment>
<keyword evidence="3 13" id="KW-0812">Transmembrane</keyword>
<name>A0A8C4QLX3_EPTBU</name>
<dbReference type="Gene3D" id="2.60.40.1530">
    <property type="entry name" value="ntegrin, alpha v. Chain A, domain 4"/>
    <property type="match status" value="1"/>
</dbReference>
<keyword evidence="17" id="KW-1185">Reference proteome</keyword>
<dbReference type="GO" id="GO:0007160">
    <property type="term" value="P:cell-matrix adhesion"/>
    <property type="evidence" value="ECO:0007669"/>
    <property type="project" value="TreeGrafter"/>
</dbReference>
<dbReference type="GO" id="GO:0009897">
    <property type="term" value="C:external side of plasma membrane"/>
    <property type="evidence" value="ECO:0007669"/>
    <property type="project" value="TreeGrafter"/>
</dbReference>
<dbReference type="InterPro" id="IPR028994">
    <property type="entry name" value="Integrin_alpha_N"/>
</dbReference>
<dbReference type="PRINTS" id="PR01185">
    <property type="entry name" value="INTEGRINA"/>
</dbReference>
<dbReference type="InterPro" id="IPR048285">
    <property type="entry name" value="Integrin_alpha_Ig-like_2"/>
</dbReference>
<evidence type="ECO:0000256" key="13">
    <source>
        <dbReference type="RuleBase" id="RU003762"/>
    </source>
</evidence>
<evidence type="ECO:0000256" key="2">
    <source>
        <dbReference type="ARBA" id="ARBA00008054"/>
    </source>
</evidence>
<dbReference type="Gene3D" id="2.60.40.1510">
    <property type="entry name" value="ntegrin, alpha v. Chain A, domain 3"/>
    <property type="match status" value="1"/>
</dbReference>
<dbReference type="Ensembl" id="ENSEBUT00000017432.1">
    <property type="protein sequence ID" value="ENSEBUP00000016856.1"/>
    <property type="gene ID" value="ENSEBUG00000010571.1"/>
</dbReference>
<feature type="domain" description="Integrin alpha second immunoglobulin-like" evidence="14">
    <location>
        <begin position="478"/>
        <end position="621"/>
    </location>
</feature>
<dbReference type="Pfam" id="PF21520">
    <property type="entry name" value="ITGAX-like_Ig_3"/>
    <property type="match status" value="1"/>
</dbReference>
<dbReference type="SUPFAM" id="SSF69179">
    <property type="entry name" value="Integrin domains"/>
    <property type="match status" value="2"/>
</dbReference>
<evidence type="ECO:0008006" key="18">
    <source>
        <dbReference type="Google" id="ProtNLM"/>
    </source>
</evidence>
<dbReference type="Gene3D" id="2.60.40.1460">
    <property type="entry name" value="Integrin domains. Chain A, domain 2"/>
    <property type="match status" value="1"/>
</dbReference>
<dbReference type="InterPro" id="IPR018184">
    <property type="entry name" value="Integrin_alpha_C_CS"/>
</dbReference>
<evidence type="ECO:0000256" key="3">
    <source>
        <dbReference type="ARBA" id="ARBA00022692"/>
    </source>
</evidence>
<feature type="transmembrane region" description="Helical" evidence="13">
    <location>
        <begin position="873"/>
        <end position="894"/>
    </location>
</feature>
<dbReference type="InterPro" id="IPR048633">
    <property type="entry name" value="ITGAX-like_Ig_3"/>
</dbReference>
<dbReference type="Proteomes" id="UP000694388">
    <property type="component" value="Unplaced"/>
</dbReference>
<dbReference type="AlphaFoldDB" id="A0A8C4QLX3"/>
<evidence type="ECO:0000256" key="4">
    <source>
        <dbReference type="ARBA" id="ARBA00022729"/>
    </source>
</evidence>
<dbReference type="PROSITE" id="PS51470">
    <property type="entry name" value="FG_GAP"/>
    <property type="match status" value="3"/>
</dbReference>
<proteinExistence type="inferred from homology"/>
<evidence type="ECO:0000256" key="9">
    <source>
        <dbReference type="ARBA" id="ARBA00023136"/>
    </source>
</evidence>
<feature type="repeat" description="FG-GAP" evidence="12">
    <location>
        <begin position="139"/>
        <end position="207"/>
    </location>
</feature>
<dbReference type="Gene3D" id="1.20.5.930">
    <property type="entry name" value="Bicelle-embedded integrin alpha(iib) transmembrane segment"/>
    <property type="match status" value="1"/>
</dbReference>
<dbReference type="GO" id="GO:0098609">
    <property type="term" value="P:cell-cell adhesion"/>
    <property type="evidence" value="ECO:0007669"/>
    <property type="project" value="TreeGrafter"/>
</dbReference>
<keyword evidence="8 13" id="KW-0401">Integrin</keyword>
<feature type="chain" id="PRO_5034540602" description="Integrin alpha-2 domain-containing protein" evidence="13">
    <location>
        <begin position="34"/>
        <end position="923"/>
    </location>
</feature>
<dbReference type="InterPro" id="IPR013519">
    <property type="entry name" value="Int_alpha_beta-p"/>
</dbReference>
<dbReference type="InterPro" id="IPR000413">
    <property type="entry name" value="Integrin_alpha"/>
</dbReference>
<dbReference type="Gene3D" id="2.130.10.130">
    <property type="entry name" value="Integrin alpha, N-terminal"/>
    <property type="match status" value="1"/>
</dbReference>
<dbReference type="GO" id="GO:0033627">
    <property type="term" value="P:cell adhesion mediated by integrin"/>
    <property type="evidence" value="ECO:0007669"/>
    <property type="project" value="TreeGrafter"/>
</dbReference>
<dbReference type="GeneTree" id="ENSGT00940000154838"/>
<dbReference type="PROSITE" id="PS00242">
    <property type="entry name" value="INTEGRIN_ALPHA"/>
    <property type="match status" value="1"/>
</dbReference>
<evidence type="ECO:0000259" key="15">
    <source>
        <dbReference type="Pfam" id="PF21520"/>
    </source>
</evidence>
<dbReference type="GO" id="GO:0005178">
    <property type="term" value="F:integrin binding"/>
    <property type="evidence" value="ECO:0007669"/>
    <property type="project" value="TreeGrafter"/>
</dbReference>
<sequence length="923" mass="101042">MLSTNLLFFTACRFLMLWNLNILCLCVCMCTTGQSGNRTLENEFAQAGFSAAVVQEEVVLGAVGANEWRGGIVRFGTEPAPIPHFVKLDTPTDSYLGYSLSSLCGWSTSFGALLVAGSPREGHVGGIHILALHRNGSVATILHQQGSQLGSYFGAEILSLEMIENKASRSNEKGSCRILVGTPGAWRGDREQGSVIVYAPQKDGDKISLQSLPSLVPSRDSEQGWFGAVIENLGDLDGDGERDVAVGAPRESEGTGAIYIYLSHNGELSSKPSQRIKGTKTSGLFGLALALTADLTGDGLPDLAVGSFGLITILRSLRVVRLQTILGLEPNRIPLPGTAANGERNGHFNFSIFMSLTAQATGEVTVPLKIELNLDVGRRKPRAEFVQSGKDAGVGLNKLVKNVTLKLSSKDDNNAEYTCKLEYFITVADNVEDRVRPIHNSFDISIIENEPQDLYPSPVLDPSSPTSHMVLLHFSKDCGKDDICLPDLSLHASLSSHPVPSWAKHQTRFPFLTGYSKQIIVNIRLKNNGEDSYNTFLFVYFPSSFYYNTLTNLSPHDRVACDMVQQNETRESKLLRCQIAQHMFKAQALLNFKVLLSTEERQTMQELFITASVKGENETKAALRDNSAEPRPLPILTAANLFLTEGEEMNAFVDILVKGINKETNFTYKVLNQGQEAVSFYLDFLLPVTFDGVPALQFQKASKRVECSAQREPSREDLKFGGEEICGTQHCILIPCKSIELLPVSENMDVSLTFTVLTKAFTKNNNGKFTLVTSGRLHLNNSHFVSINDESQHRAQVNIVVSVQLMHNFLLIIGLSAGGGLLLLLLVVAACYKAGFFKRNQMQEPNVNGGNTAQDVGRYEVNIVVRMQLMHNFLLIIGLSIGGGLLLLLLVVAACYKVCLFFHLPAIYPPPPRAGFRHVVAPG</sequence>
<feature type="transmembrane region" description="Helical" evidence="13">
    <location>
        <begin position="809"/>
        <end position="832"/>
    </location>
</feature>
<comment type="caution">
    <text evidence="13">Lacks conserved residue(s) required for the propagation of feature annotation.</text>
</comment>
<keyword evidence="9 13" id="KW-0472">Membrane</keyword>
<evidence type="ECO:0000256" key="7">
    <source>
        <dbReference type="ARBA" id="ARBA00022989"/>
    </source>
</evidence>
<evidence type="ECO:0000256" key="1">
    <source>
        <dbReference type="ARBA" id="ARBA00004479"/>
    </source>
</evidence>
<feature type="signal peptide" evidence="13">
    <location>
        <begin position="1"/>
        <end position="33"/>
    </location>
</feature>
<feature type="repeat" description="FG-GAP" evidence="12">
    <location>
        <begin position="271"/>
        <end position="331"/>
    </location>
</feature>
<keyword evidence="5" id="KW-0677">Repeat</keyword>
<evidence type="ECO:0000313" key="17">
    <source>
        <dbReference type="Proteomes" id="UP000694388"/>
    </source>
</evidence>
<evidence type="ECO:0000256" key="5">
    <source>
        <dbReference type="ARBA" id="ARBA00022737"/>
    </source>
</evidence>
<protein>
    <recommendedName>
        <fullName evidence="18">Integrin alpha-2 domain-containing protein</fullName>
    </recommendedName>
</protein>
<keyword evidence="4 13" id="KW-0732">Signal</keyword>
<dbReference type="SMART" id="SM00191">
    <property type="entry name" value="Int_alpha"/>
    <property type="match status" value="3"/>
</dbReference>
<dbReference type="InterPro" id="IPR013517">
    <property type="entry name" value="FG-GAP"/>
</dbReference>
<dbReference type="GO" id="GO:0007229">
    <property type="term" value="P:integrin-mediated signaling pathway"/>
    <property type="evidence" value="ECO:0007669"/>
    <property type="project" value="UniProtKB-KW"/>
</dbReference>
<feature type="domain" description="Integrin alpha-X-like third Ig-like" evidence="15">
    <location>
        <begin position="643"/>
        <end position="801"/>
    </location>
</feature>
<evidence type="ECO:0000259" key="14">
    <source>
        <dbReference type="Pfam" id="PF20805"/>
    </source>
</evidence>
<dbReference type="PANTHER" id="PTHR23220:SF134">
    <property type="entry name" value="INTEGRIN ALPHA-2 DOMAIN-CONTAINING PROTEIN"/>
    <property type="match status" value="1"/>
</dbReference>
<dbReference type="Pfam" id="PF20805">
    <property type="entry name" value="Integrin_A_Ig_2"/>
    <property type="match status" value="1"/>
</dbReference>
<keyword evidence="6 13" id="KW-0130">Cell adhesion</keyword>
<evidence type="ECO:0000256" key="6">
    <source>
        <dbReference type="ARBA" id="ARBA00022889"/>
    </source>
</evidence>
<reference evidence="16" key="1">
    <citation type="submission" date="2025-08" db="UniProtKB">
        <authorList>
            <consortium name="Ensembl"/>
        </authorList>
    </citation>
    <scope>IDENTIFICATION</scope>
</reference>
<evidence type="ECO:0000256" key="11">
    <source>
        <dbReference type="ARBA" id="ARBA00023180"/>
    </source>
</evidence>
<keyword evidence="11" id="KW-0325">Glycoprotein</keyword>
<dbReference type="Pfam" id="PF01839">
    <property type="entry name" value="FG-GAP"/>
    <property type="match status" value="1"/>
</dbReference>
<keyword evidence="10 13" id="KW-0675">Receptor</keyword>
<dbReference type="OMA" id="EECHKTH"/>
<evidence type="ECO:0000313" key="16">
    <source>
        <dbReference type="Ensembl" id="ENSEBUP00000016856.1"/>
    </source>
</evidence>
<feature type="repeat" description="FG-GAP" evidence="12">
    <location>
        <begin position="212"/>
        <end position="270"/>
    </location>
</feature>
<evidence type="ECO:0000256" key="10">
    <source>
        <dbReference type="ARBA" id="ARBA00023170"/>
    </source>
</evidence>
<reference evidence="16" key="2">
    <citation type="submission" date="2025-09" db="UniProtKB">
        <authorList>
            <consortium name="Ensembl"/>
        </authorList>
    </citation>
    <scope>IDENTIFICATION</scope>
</reference>
<evidence type="ECO:0000256" key="8">
    <source>
        <dbReference type="ARBA" id="ARBA00023037"/>
    </source>
</evidence>
<dbReference type="PANTHER" id="PTHR23220">
    <property type="entry name" value="INTEGRIN ALPHA"/>
    <property type="match status" value="1"/>
</dbReference>
<dbReference type="SUPFAM" id="SSF69318">
    <property type="entry name" value="Integrin alpha N-terminal domain"/>
    <property type="match status" value="1"/>
</dbReference>
<comment type="similarity">
    <text evidence="2 13">Belongs to the integrin alpha chain family.</text>
</comment>
<dbReference type="GO" id="GO:0008305">
    <property type="term" value="C:integrin complex"/>
    <property type="evidence" value="ECO:0007669"/>
    <property type="project" value="InterPro"/>
</dbReference>
<organism evidence="16 17">
    <name type="scientific">Eptatretus burgeri</name>
    <name type="common">Inshore hagfish</name>
    <dbReference type="NCBI Taxonomy" id="7764"/>
    <lineage>
        <taxon>Eukaryota</taxon>
        <taxon>Metazoa</taxon>
        <taxon>Chordata</taxon>
        <taxon>Craniata</taxon>
        <taxon>Vertebrata</taxon>
        <taxon>Cyclostomata</taxon>
        <taxon>Myxini</taxon>
        <taxon>Myxiniformes</taxon>
        <taxon>Myxinidae</taxon>
        <taxon>Eptatretinae</taxon>
        <taxon>Eptatretus</taxon>
    </lineage>
</organism>
<evidence type="ECO:0000256" key="12">
    <source>
        <dbReference type="PROSITE-ProRule" id="PRU00803"/>
    </source>
</evidence>
<keyword evidence="7 13" id="KW-1133">Transmembrane helix</keyword>
<dbReference type="InterPro" id="IPR032695">
    <property type="entry name" value="Integrin_dom_sf"/>
</dbReference>